<name>A0ABQ6GFM9_9BACL</name>
<proteinExistence type="inferred from homology"/>
<dbReference type="InterPro" id="IPR003018">
    <property type="entry name" value="GAF"/>
</dbReference>
<evidence type="ECO:0000259" key="2">
    <source>
        <dbReference type="SMART" id="SM00065"/>
    </source>
</evidence>
<dbReference type="Gene3D" id="1.10.10.2840">
    <property type="entry name" value="PucR C-terminal helix-turn-helix domain"/>
    <property type="match status" value="1"/>
</dbReference>
<dbReference type="Proteomes" id="UP001157114">
    <property type="component" value="Unassembled WGS sequence"/>
</dbReference>
<dbReference type="PANTHER" id="PTHR33744">
    <property type="entry name" value="CARBOHYDRATE DIACID REGULATOR"/>
    <property type="match status" value="1"/>
</dbReference>
<dbReference type="SMART" id="SM00065">
    <property type="entry name" value="GAF"/>
    <property type="match status" value="1"/>
</dbReference>
<dbReference type="Pfam" id="PF13185">
    <property type="entry name" value="GAF_2"/>
    <property type="match status" value="1"/>
</dbReference>
<dbReference type="Pfam" id="PF17853">
    <property type="entry name" value="GGDEF_2"/>
    <property type="match status" value="1"/>
</dbReference>
<evidence type="ECO:0000313" key="4">
    <source>
        <dbReference type="Proteomes" id="UP001157114"/>
    </source>
</evidence>
<feature type="domain" description="GAF" evidence="2">
    <location>
        <begin position="129"/>
        <end position="289"/>
    </location>
</feature>
<sequence>MENHELMRWLAEWEQQGSFGIWMRNGVDDDWRKWRGTGNVEEAATSEATKVEGLPEAYGDAKQLFFAYGEPLWREVVVLLPAGVEFHQDKEERLRSTIRELWLEEMVLQQQKEHKEWLRGLRELTTSLDLNELLLRIMRTALTVIPSASYGFFMMYEPESGMLVPRASVGMQDSIYQFRVYPGEGITGKVFQSGEGHVYDSREAISTAMDNVSESNFASLSKAFDGAEDLVQTAMAVPVMMNNEKIGVMLVHQLRRHAKLDKRDLERLQGFADQAAIAISNARMFAELEEKNRYLTRRNEIHGIFTKLSVEGKDLETVTRTMSDMIGLPVFFVDLTKDEWYPAASDIQGIIDELQHNRLRYETSTWTMETPDNGSFYMYPVLNGAVLLGSFAVKLVRQLGQLDLVVLEQGSAVTALEMMNTHSLVEMHFRSNQELFGELLVCREPKKLEGRLKGFGLSKHNAMFVGVLELAEEQSDAKLRESKLRRIVSGVEKEFGRGHHLLFGAHNKVTILASAEDEKKQYLFTRKLNEVARRWSEVSGTTLYGGIGGLYKGLEHVAKSHEEANRSLAYMKSRGYPEITRYGDIGVNRLFINQDPEEIDSYVQDVLMPLRSLKGQGRSGELEHTLKTYMAANRSSAVTAERLHVHTNTLYHRLRKIEELLDIDLDDPDDWLKVYLACHLSSSS</sequence>
<comment type="similarity">
    <text evidence="1">Belongs to the CdaR family.</text>
</comment>
<protein>
    <recommendedName>
        <fullName evidence="2">GAF domain-containing protein</fullName>
    </recommendedName>
</protein>
<accession>A0ABQ6GFM9</accession>
<dbReference type="EMBL" id="BSSQ01000016">
    <property type="protein sequence ID" value="GLX69704.1"/>
    <property type="molecule type" value="Genomic_DNA"/>
</dbReference>
<dbReference type="InterPro" id="IPR041522">
    <property type="entry name" value="CdaR_GGDEF"/>
</dbReference>
<dbReference type="SUPFAM" id="SSF55781">
    <property type="entry name" value="GAF domain-like"/>
    <property type="match status" value="1"/>
</dbReference>
<dbReference type="RefSeq" id="WP_284240489.1">
    <property type="nucleotide sequence ID" value="NZ_BSSQ01000016.1"/>
</dbReference>
<reference evidence="3 4" key="1">
    <citation type="submission" date="2023-03" db="EMBL/GenBank/DDBJ databases">
        <title>Draft genome sequence of the bacteria which degrade cell wall of Tricholomamatutake.</title>
        <authorList>
            <person name="Konishi Y."/>
            <person name="Fukuta Y."/>
            <person name="Shirasaka N."/>
        </authorList>
    </citation>
    <scope>NUCLEOTIDE SEQUENCE [LARGE SCALE GENOMIC DNA]</scope>
    <source>
        <strain evidence="4">mu1</strain>
    </source>
</reference>
<dbReference type="InterPro" id="IPR029016">
    <property type="entry name" value="GAF-like_dom_sf"/>
</dbReference>
<dbReference type="Pfam" id="PF13556">
    <property type="entry name" value="HTH_30"/>
    <property type="match status" value="1"/>
</dbReference>
<dbReference type="PANTHER" id="PTHR33744:SF1">
    <property type="entry name" value="DNA-BINDING TRANSCRIPTIONAL ACTIVATOR ADER"/>
    <property type="match status" value="1"/>
</dbReference>
<organism evidence="3 4">
    <name type="scientific">Paenibacillus glycanilyticus</name>
    <dbReference type="NCBI Taxonomy" id="126569"/>
    <lineage>
        <taxon>Bacteria</taxon>
        <taxon>Bacillati</taxon>
        <taxon>Bacillota</taxon>
        <taxon>Bacilli</taxon>
        <taxon>Bacillales</taxon>
        <taxon>Paenibacillaceae</taxon>
        <taxon>Paenibacillus</taxon>
    </lineage>
</organism>
<keyword evidence="4" id="KW-1185">Reference proteome</keyword>
<comment type="caution">
    <text evidence="3">The sequence shown here is derived from an EMBL/GenBank/DDBJ whole genome shotgun (WGS) entry which is preliminary data.</text>
</comment>
<gene>
    <name evidence="3" type="ORF">MU1_40500</name>
</gene>
<dbReference type="InterPro" id="IPR051448">
    <property type="entry name" value="CdaR-like_regulators"/>
</dbReference>
<evidence type="ECO:0000256" key="1">
    <source>
        <dbReference type="ARBA" id="ARBA00006754"/>
    </source>
</evidence>
<dbReference type="InterPro" id="IPR042070">
    <property type="entry name" value="PucR_C-HTH_sf"/>
</dbReference>
<dbReference type="Gene3D" id="3.30.450.40">
    <property type="match status" value="1"/>
</dbReference>
<dbReference type="InterPro" id="IPR025736">
    <property type="entry name" value="PucR_C-HTH_dom"/>
</dbReference>
<evidence type="ECO:0000313" key="3">
    <source>
        <dbReference type="EMBL" id="GLX69704.1"/>
    </source>
</evidence>